<feature type="domain" description="Mycothiol-dependent maleylpyruvate isomerase metal-binding" evidence="1">
    <location>
        <begin position="5"/>
        <end position="127"/>
    </location>
</feature>
<gene>
    <name evidence="2" type="ORF">LQ327_06260</name>
</gene>
<evidence type="ECO:0000259" key="1">
    <source>
        <dbReference type="Pfam" id="PF11716"/>
    </source>
</evidence>
<protein>
    <submittedName>
        <fullName evidence="2">Maleylpyruvate isomerase family mycothiol-dependent enzyme</fullName>
    </submittedName>
</protein>
<dbReference type="PANTHER" id="PTHR40758">
    <property type="entry name" value="CONSERVED PROTEIN"/>
    <property type="match status" value="1"/>
</dbReference>
<keyword evidence="3" id="KW-1185">Reference proteome</keyword>
<sequence length="251" mass="26348">MTDELMVQVTAFADAASAGDPGTPVPTCPDWSLRDLARHLGRVHRRVAETISGAGDRLIPHDQVADPEPPVAPDEVATWLLAGGAQVVSAVTSAEPERRVAGFSGPARVSWWARRMLHETVVHRYDAEVTVGIEPWVGVGPDLAADGLAESLSLLDTFGERRAALAGSGETIHVHALDEASCEWLITRGAGGVVVEQRHAKADVAVRGPAAALFAVLTNRCSVDAVPGGLGTVEVLGDGAVLRDWLRVSGL</sequence>
<dbReference type="InterPro" id="IPR017517">
    <property type="entry name" value="Maleyloyr_isom"/>
</dbReference>
<dbReference type="SUPFAM" id="SSF109854">
    <property type="entry name" value="DinB/YfiT-like putative metalloenzymes"/>
    <property type="match status" value="1"/>
</dbReference>
<evidence type="ECO:0000313" key="3">
    <source>
        <dbReference type="Proteomes" id="UP001199469"/>
    </source>
</evidence>
<evidence type="ECO:0000313" key="2">
    <source>
        <dbReference type="EMBL" id="MCD2192991.1"/>
    </source>
</evidence>
<comment type="caution">
    <text evidence="2">The sequence shown here is derived from an EMBL/GenBank/DDBJ whole genome shotgun (WGS) entry which is preliminary data.</text>
</comment>
<keyword evidence="2" id="KW-0413">Isomerase</keyword>
<name>A0ABS8P411_9PSEU</name>
<dbReference type="Proteomes" id="UP001199469">
    <property type="component" value="Unassembled WGS sequence"/>
</dbReference>
<dbReference type="RefSeq" id="WP_230730646.1">
    <property type="nucleotide sequence ID" value="NZ_JAJNDB010000001.1"/>
</dbReference>
<dbReference type="Pfam" id="PF11716">
    <property type="entry name" value="MDMPI_N"/>
    <property type="match status" value="1"/>
</dbReference>
<dbReference type="EMBL" id="JAJNDB010000001">
    <property type="protein sequence ID" value="MCD2192991.1"/>
    <property type="molecule type" value="Genomic_DNA"/>
</dbReference>
<dbReference type="InterPro" id="IPR034660">
    <property type="entry name" value="DinB/YfiT-like"/>
</dbReference>
<reference evidence="2 3" key="1">
    <citation type="submission" date="2021-11" db="EMBL/GenBank/DDBJ databases">
        <title>Draft genome sequence of Actinomycetospora sp. SF1 isolated from the rhizosphere soil.</title>
        <authorList>
            <person name="Duangmal K."/>
            <person name="Chantavorakit T."/>
        </authorList>
    </citation>
    <scope>NUCLEOTIDE SEQUENCE [LARGE SCALE GENOMIC DNA]</scope>
    <source>
        <strain evidence="2 3">TBRC 5722</strain>
    </source>
</reference>
<accession>A0ABS8P411</accession>
<dbReference type="PANTHER" id="PTHR40758:SF1">
    <property type="entry name" value="CONSERVED PROTEIN"/>
    <property type="match status" value="1"/>
</dbReference>
<organism evidence="2 3">
    <name type="scientific">Actinomycetospora endophytica</name>
    <dbReference type="NCBI Taxonomy" id="2291215"/>
    <lineage>
        <taxon>Bacteria</taxon>
        <taxon>Bacillati</taxon>
        <taxon>Actinomycetota</taxon>
        <taxon>Actinomycetes</taxon>
        <taxon>Pseudonocardiales</taxon>
        <taxon>Pseudonocardiaceae</taxon>
        <taxon>Actinomycetospora</taxon>
    </lineage>
</organism>
<dbReference type="InterPro" id="IPR024344">
    <property type="entry name" value="MDMPI_metal-binding"/>
</dbReference>
<dbReference type="GO" id="GO:0016853">
    <property type="term" value="F:isomerase activity"/>
    <property type="evidence" value="ECO:0007669"/>
    <property type="project" value="UniProtKB-KW"/>
</dbReference>
<dbReference type="NCBIfam" id="TIGR03083">
    <property type="entry name" value="maleylpyruvate isomerase family mycothiol-dependent enzyme"/>
    <property type="match status" value="1"/>
</dbReference>
<proteinExistence type="predicted"/>